<sequence>MKQLMMRRWLQQIKTTWLIKGILSLSLLFISGCDKVNDLLSGEMIPPGLIALKQDIQLQRLLLVSEKEANKSRAFAFHVVLTKNIQMAQDLSQMTADQYFKADKSNVFAQNYHGMYKIFKFSVIPSKKMPELKLKIDPGSKYVGGYFFANLQQPKGNNRIRIPSGQHVMVKFSKDGMSLVTPDLMGEGLEALEEKIGIPGLPGM</sequence>
<accession>A0A7L9RUB6</accession>
<dbReference type="Proteomes" id="UP000594001">
    <property type="component" value="Chromosome"/>
</dbReference>
<proteinExistence type="predicted"/>
<dbReference type="KEGG" id="pbal:CPBP_00933"/>
<evidence type="ECO:0000313" key="1">
    <source>
        <dbReference type="EMBL" id="QOL20152.1"/>
    </source>
</evidence>
<gene>
    <name evidence="1" type="ORF">CPBP_00933</name>
</gene>
<dbReference type="PROSITE" id="PS51257">
    <property type="entry name" value="PROKAR_LIPOPROTEIN"/>
    <property type="match status" value="1"/>
</dbReference>
<name>A0A7L9RUB6_9PROT</name>
<evidence type="ECO:0000313" key="2">
    <source>
        <dbReference type="Proteomes" id="UP000594001"/>
    </source>
</evidence>
<keyword evidence="1" id="KW-0449">Lipoprotein</keyword>
<organism evidence="1 2">
    <name type="scientific">Candidatus Bodocaedibacter vickermanii</name>
    <dbReference type="NCBI Taxonomy" id="2741701"/>
    <lineage>
        <taxon>Bacteria</taxon>
        <taxon>Pseudomonadati</taxon>
        <taxon>Pseudomonadota</taxon>
        <taxon>Alphaproteobacteria</taxon>
        <taxon>Holosporales</taxon>
        <taxon>Candidatus Paracaedibacteraceae</taxon>
        <taxon>Candidatus Bodocaedibacter</taxon>
    </lineage>
</organism>
<dbReference type="EMBL" id="CP054719">
    <property type="protein sequence ID" value="QOL20152.1"/>
    <property type="molecule type" value="Genomic_DNA"/>
</dbReference>
<keyword evidence="2" id="KW-1185">Reference proteome</keyword>
<reference evidence="1 2" key="1">
    <citation type="submission" date="2020-06" db="EMBL/GenBank/DDBJ databases">
        <title>The endosymbiont of the kinetoplastid Bodo saltans is a Paracaedibacter-like alpha-proteobacterium possessing a putative toxin-antitoxin system.</title>
        <authorList>
            <person name="Midha S."/>
            <person name="Rigden D.J."/>
            <person name="Siozios S."/>
            <person name="Hurst G.D.D."/>
            <person name="Jackson A.P."/>
        </authorList>
    </citation>
    <scope>NUCLEOTIDE SEQUENCE [LARGE SCALE GENOMIC DNA]</scope>
    <source>
        <strain evidence="1">Lake Konstanz</strain>
    </source>
</reference>
<dbReference type="AlphaFoldDB" id="A0A7L9RUB6"/>
<protein>
    <submittedName>
        <fullName evidence="1">Type VI secretion system protein, membrane lipoprotein</fullName>
    </submittedName>
</protein>